<dbReference type="RefSeq" id="WP_240944916.1">
    <property type="nucleotide sequence ID" value="NZ_JAAIIF010000008.1"/>
</dbReference>
<name>A0A7Y0HTK6_9BIFI</name>
<accession>A0A7Y0HTK6</accession>
<organism evidence="1 2">
    <name type="scientific">Bifidobacterium erythrocebi</name>
    <dbReference type="NCBI Taxonomy" id="2675325"/>
    <lineage>
        <taxon>Bacteria</taxon>
        <taxon>Bacillati</taxon>
        <taxon>Actinomycetota</taxon>
        <taxon>Actinomycetes</taxon>
        <taxon>Bifidobacteriales</taxon>
        <taxon>Bifidobacteriaceae</taxon>
        <taxon>Bifidobacterium</taxon>
    </lineage>
</organism>
<evidence type="ECO:0000313" key="1">
    <source>
        <dbReference type="EMBL" id="NMM96285.1"/>
    </source>
</evidence>
<protein>
    <submittedName>
        <fullName evidence="1">Uncharacterized protein</fullName>
    </submittedName>
</protein>
<dbReference type="AlphaFoldDB" id="A0A7Y0HTK6"/>
<gene>
    <name evidence="1" type="ORF">G1C98_1021</name>
</gene>
<dbReference type="InterPro" id="IPR035286">
    <property type="entry name" value="DUF5361"/>
</dbReference>
<dbReference type="Pfam" id="PF17318">
    <property type="entry name" value="DUF5361"/>
    <property type="match status" value="1"/>
</dbReference>
<sequence length="125" mass="14116">MLVAMLDRAPDKLRADLQRYYGLDLDELGLSIRCRRMADLAANLPQEARIWQAIDPRAEWTDREYLLATIADNTGFLAWSQTKEAQHANAKWHGRIPRPGEHAATPDVVAVDVDELGKILSRPRG</sequence>
<reference evidence="1 2" key="1">
    <citation type="submission" date="2020-02" db="EMBL/GenBank/DDBJ databases">
        <title>Characterization of phylogenetic diversity of novel bifidobacterial species isolated in Czech ZOOs.</title>
        <authorList>
            <person name="Lugli G.A."/>
            <person name="Vera N.B."/>
            <person name="Ventura M."/>
        </authorList>
    </citation>
    <scope>NUCLEOTIDE SEQUENCE [LARGE SCALE GENOMIC DNA]</scope>
    <source>
        <strain evidence="1 2">DSM 109960</strain>
    </source>
</reference>
<dbReference type="EMBL" id="JAAIIF010000008">
    <property type="protein sequence ID" value="NMM96285.1"/>
    <property type="molecule type" value="Genomic_DNA"/>
</dbReference>
<keyword evidence="2" id="KW-1185">Reference proteome</keyword>
<evidence type="ECO:0000313" key="2">
    <source>
        <dbReference type="Proteomes" id="UP000529710"/>
    </source>
</evidence>
<dbReference type="Proteomes" id="UP000529710">
    <property type="component" value="Unassembled WGS sequence"/>
</dbReference>
<comment type="caution">
    <text evidence="1">The sequence shown here is derived from an EMBL/GenBank/DDBJ whole genome shotgun (WGS) entry which is preliminary data.</text>
</comment>
<proteinExistence type="predicted"/>